<dbReference type="VEuPathDB" id="FungiDB:BO72DRAFT_84363"/>
<organism evidence="2 3">
    <name type="scientific">Aspergillus fijiensis CBS 313.89</name>
    <dbReference type="NCBI Taxonomy" id="1448319"/>
    <lineage>
        <taxon>Eukaryota</taxon>
        <taxon>Fungi</taxon>
        <taxon>Dikarya</taxon>
        <taxon>Ascomycota</taxon>
        <taxon>Pezizomycotina</taxon>
        <taxon>Eurotiomycetes</taxon>
        <taxon>Eurotiomycetidae</taxon>
        <taxon>Eurotiales</taxon>
        <taxon>Aspergillaceae</taxon>
        <taxon>Aspergillus</taxon>
    </lineage>
</organism>
<evidence type="ECO:0000256" key="1">
    <source>
        <dbReference type="SAM" id="MobiDB-lite"/>
    </source>
</evidence>
<feature type="region of interest" description="Disordered" evidence="1">
    <location>
        <begin position="38"/>
        <end position="58"/>
    </location>
</feature>
<dbReference type="RefSeq" id="XP_040802108.1">
    <property type="nucleotide sequence ID" value="XM_040950770.1"/>
</dbReference>
<protein>
    <submittedName>
        <fullName evidence="2">Uncharacterized protein</fullName>
    </submittedName>
</protein>
<gene>
    <name evidence="2" type="ORF">BO72DRAFT_84363</name>
</gene>
<accession>A0A8G1RTN5</accession>
<sequence>MLCMYTNYLLVLPMSTTSFLLCLAGYPMAIISDPAAGEKTSMSDASLPFPARLGQSES</sequence>
<keyword evidence="3" id="KW-1185">Reference proteome</keyword>
<dbReference type="Proteomes" id="UP000249789">
    <property type="component" value="Unassembled WGS sequence"/>
</dbReference>
<evidence type="ECO:0000313" key="3">
    <source>
        <dbReference type="Proteomes" id="UP000249789"/>
    </source>
</evidence>
<reference evidence="2 3" key="1">
    <citation type="submission" date="2018-02" db="EMBL/GenBank/DDBJ databases">
        <title>The genomes of Aspergillus section Nigri reveals drivers in fungal speciation.</title>
        <authorList>
            <consortium name="DOE Joint Genome Institute"/>
            <person name="Vesth T.C."/>
            <person name="Nybo J."/>
            <person name="Theobald S."/>
            <person name="Brandl J."/>
            <person name="Frisvad J.C."/>
            <person name="Nielsen K.F."/>
            <person name="Lyhne E.K."/>
            <person name="Kogle M.E."/>
            <person name="Kuo A."/>
            <person name="Riley R."/>
            <person name="Clum A."/>
            <person name="Nolan M."/>
            <person name="Lipzen A."/>
            <person name="Salamov A."/>
            <person name="Henrissat B."/>
            <person name="Wiebenga A."/>
            <person name="De vries R.P."/>
            <person name="Grigoriev I.V."/>
            <person name="Mortensen U.H."/>
            <person name="Andersen M.R."/>
            <person name="Baker S.E."/>
        </authorList>
    </citation>
    <scope>NUCLEOTIDE SEQUENCE [LARGE SCALE GENOMIC DNA]</scope>
    <source>
        <strain evidence="2 3">CBS 313.89</strain>
    </source>
</reference>
<dbReference type="GeneID" id="63868105"/>
<dbReference type="AlphaFoldDB" id="A0A8G1RTN5"/>
<proteinExistence type="predicted"/>
<name>A0A8G1RTN5_9EURO</name>
<evidence type="ECO:0000313" key="2">
    <source>
        <dbReference type="EMBL" id="RAK78098.1"/>
    </source>
</evidence>
<dbReference type="EMBL" id="KZ824639">
    <property type="protein sequence ID" value="RAK78098.1"/>
    <property type="molecule type" value="Genomic_DNA"/>
</dbReference>